<name>A0AAN6N7T9_9PEZI</name>
<sequence>MLACSESRTINGNKMELSGPDGDVSGTKYLLVSLKDDSVDSRKAVEGAGANIVSLVGESVYLCRYEGADVTPLRKISAVQRIDRYPIPAKIHWDLLDDIQFLLGTSDKPKSGAGEAAAAATPVKPQQPLLIPVKVYLHDDEPSDGAEALAKHLIGANIIKQEDTEVYSGLLNTTIDVKNLSQVTVLDSVEVIKPRPERRAFNNGCRGILAAENVYLAENGTIFDGAGEIIAVGDTGFDNGEEWTSLAAAHPAFHW</sequence>
<dbReference type="EMBL" id="MU853792">
    <property type="protein sequence ID" value="KAK3940749.1"/>
    <property type="molecule type" value="Genomic_DNA"/>
</dbReference>
<organism evidence="1 2">
    <name type="scientific">Diplogelasinospora grovesii</name>
    <dbReference type="NCBI Taxonomy" id="303347"/>
    <lineage>
        <taxon>Eukaryota</taxon>
        <taxon>Fungi</taxon>
        <taxon>Dikarya</taxon>
        <taxon>Ascomycota</taxon>
        <taxon>Pezizomycotina</taxon>
        <taxon>Sordariomycetes</taxon>
        <taxon>Sordariomycetidae</taxon>
        <taxon>Sordariales</taxon>
        <taxon>Diplogelasinosporaceae</taxon>
        <taxon>Diplogelasinospora</taxon>
    </lineage>
</organism>
<accession>A0AAN6N7T9</accession>
<keyword evidence="2" id="KW-1185">Reference proteome</keyword>
<dbReference type="AlphaFoldDB" id="A0AAN6N7T9"/>
<evidence type="ECO:0000313" key="2">
    <source>
        <dbReference type="Proteomes" id="UP001303473"/>
    </source>
</evidence>
<protein>
    <submittedName>
        <fullName evidence="1">Uncharacterized protein</fullName>
    </submittedName>
</protein>
<reference evidence="2" key="1">
    <citation type="journal article" date="2023" name="Mol. Phylogenet. Evol.">
        <title>Genome-scale phylogeny and comparative genomics of the fungal order Sordariales.</title>
        <authorList>
            <person name="Hensen N."/>
            <person name="Bonometti L."/>
            <person name="Westerberg I."/>
            <person name="Brannstrom I.O."/>
            <person name="Guillou S."/>
            <person name="Cros-Aarteil S."/>
            <person name="Calhoun S."/>
            <person name="Haridas S."/>
            <person name="Kuo A."/>
            <person name="Mondo S."/>
            <person name="Pangilinan J."/>
            <person name="Riley R."/>
            <person name="LaButti K."/>
            <person name="Andreopoulos B."/>
            <person name="Lipzen A."/>
            <person name="Chen C."/>
            <person name="Yan M."/>
            <person name="Daum C."/>
            <person name="Ng V."/>
            <person name="Clum A."/>
            <person name="Steindorff A."/>
            <person name="Ohm R.A."/>
            <person name="Martin F."/>
            <person name="Silar P."/>
            <person name="Natvig D.O."/>
            <person name="Lalanne C."/>
            <person name="Gautier V."/>
            <person name="Ament-Velasquez S.L."/>
            <person name="Kruys A."/>
            <person name="Hutchinson M.I."/>
            <person name="Powell A.J."/>
            <person name="Barry K."/>
            <person name="Miller A.N."/>
            <person name="Grigoriev I.V."/>
            <person name="Debuchy R."/>
            <person name="Gladieux P."/>
            <person name="Hiltunen Thoren M."/>
            <person name="Johannesson H."/>
        </authorList>
    </citation>
    <scope>NUCLEOTIDE SEQUENCE [LARGE SCALE GENOMIC DNA]</scope>
    <source>
        <strain evidence="2">CBS 340.73</strain>
    </source>
</reference>
<comment type="caution">
    <text evidence="1">The sequence shown here is derived from an EMBL/GenBank/DDBJ whole genome shotgun (WGS) entry which is preliminary data.</text>
</comment>
<evidence type="ECO:0000313" key="1">
    <source>
        <dbReference type="EMBL" id="KAK3940749.1"/>
    </source>
</evidence>
<gene>
    <name evidence="1" type="ORF">QBC46DRAFT_434051</name>
</gene>
<proteinExistence type="predicted"/>
<dbReference type="Proteomes" id="UP001303473">
    <property type="component" value="Unassembled WGS sequence"/>
</dbReference>